<proteinExistence type="predicted"/>
<name>A0A7J6PX32_PEROL</name>
<accession>A0A7J6PX32</accession>
<gene>
    <name evidence="1" type="ORF">FOZ62_013326</name>
</gene>
<dbReference type="EMBL" id="JABANM010033849">
    <property type="protein sequence ID" value="KAF4700603.1"/>
    <property type="molecule type" value="Genomic_DNA"/>
</dbReference>
<feature type="non-terminal residue" evidence="1">
    <location>
        <position position="60"/>
    </location>
</feature>
<dbReference type="Proteomes" id="UP000574390">
    <property type="component" value="Unassembled WGS sequence"/>
</dbReference>
<evidence type="ECO:0000313" key="2">
    <source>
        <dbReference type="Proteomes" id="UP000574390"/>
    </source>
</evidence>
<dbReference type="AlphaFoldDB" id="A0A7J6PX32"/>
<reference evidence="1 2" key="1">
    <citation type="submission" date="2020-04" db="EMBL/GenBank/DDBJ databases">
        <title>Perkinsus olseni comparative genomics.</title>
        <authorList>
            <person name="Bogema D.R."/>
        </authorList>
    </citation>
    <scope>NUCLEOTIDE SEQUENCE [LARGE SCALE GENOMIC DNA]</scope>
    <source>
        <strain evidence="1">ATCC PRA-205</strain>
    </source>
</reference>
<sequence length="60" mass="6134">VSGDLSSTQPRQCGVSESSLVDLPEGLCITTCLSATLGLTSWASSAYQPARLSPAAPVPR</sequence>
<evidence type="ECO:0000313" key="1">
    <source>
        <dbReference type="EMBL" id="KAF4700603.1"/>
    </source>
</evidence>
<protein>
    <submittedName>
        <fullName evidence="1">Uncharacterized protein</fullName>
    </submittedName>
</protein>
<organism evidence="1 2">
    <name type="scientific">Perkinsus olseni</name>
    <name type="common">Perkinsus atlanticus</name>
    <dbReference type="NCBI Taxonomy" id="32597"/>
    <lineage>
        <taxon>Eukaryota</taxon>
        <taxon>Sar</taxon>
        <taxon>Alveolata</taxon>
        <taxon>Perkinsozoa</taxon>
        <taxon>Perkinsea</taxon>
        <taxon>Perkinsida</taxon>
        <taxon>Perkinsidae</taxon>
        <taxon>Perkinsus</taxon>
    </lineage>
</organism>
<feature type="non-terminal residue" evidence="1">
    <location>
        <position position="1"/>
    </location>
</feature>
<comment type="caution">
    <text evidence="1">The sequence shown here is derived from an EMBL/GenBank/DDBJ whole genome shotgun (WGS) entry which is preliminary data.</text>
</comment>